<evidence type="ECO:0000313" key="5">
    <source>
        <dbReference type="Proteomes" id="UP001501598"/>
    </source>
</evidence>
<sequence>MISRLTRFQLVAFVVIAAVMVTYGAIAYLNVPRLLGIGRHAVSVELPDGAGLYPNGIVTLRGVTIGQVDDVALTDTGAVAHIQISDDYDIPEDSLVEVRSTSAVGEQYINFEPRKQAGPFVADDTVIPAAAVTLPDPIGGVLAKVDNLVQSVPADKLNTTVDELYAALNGAGPDIRRLIDSAGGLTESAEQALPETLGLIDDAEGVLETQTRTGDDLQSAVRNLADFTTQLQESDPALRGTLDKAPPFLDEVSGLFDDLRPTLPGLLTDLTSVGQVTRVYIPHLAQTLTILPSTINNPAGAVASSRVPGTTRIDFDLVVNDPPSCTTGFIQERRAPTDYSYAPPGKDVYCKVAQDNPQAVRGARNAPCPEGSPDAARAANARDCGWDFQSKEEDDAAAAEAIEFQKQIYATNPRSVVESGRVPPGRTNTDPETAGRPQALSQAPYDLATGVFLAPGAGGPMIFGDALPAGPKDWQGIFLDPLGVTT</sequence>
<keyword evidence="5" id="KW-1185">Reference proteome</keyword>
<feature type="region of interest" description="Disordered" evidence="1">
    <location>
        <begin position="414"/>
        <end position="438"/>
    </location>
</feature>
<dbReference type="Proteomes" id="UP001501598">
    <property type="component" value="Unassembled WGS sequence"/>
</dbReference>
<dbReference type="PANTHER" id="PTHR33371:SF16">
    <property type="entry name" value="MCE-FAMILY PROTEIN MCE3F"/>
    <property type="match status" value="1"/>
</dbReference>
<organism evidence="4 5">
    <name type="scientific">Pseudonocardia xishanensis</name>
    <dbReference type="NCBI Taxonomy" id="630995"/>
    <lineage>
        <taxon>Bacteria</taxon>
        <taxon>Bacillati</taxon>
        <taxon>Actinomycetota</taxon>
        <taxon>Actinomycetes</taxon>
        <taxon>Pseudonocardiales</taxon>
        <taxon>Pseudonocardiaceae</taxon>
        <taxon>Pseudonocardia</taxon>
    </lineage>
</organism>
<dbReference type="InterPro" id="IPR003399">
    <property type="entry name" value="Mce/MlaD"/>
</dbReference>
<name>A0ABP8RSC4_9PSEU</name>
<accession>A0ABP8RSC4</accession>
<dbReference type="InterPro" id="IPR052336">
    <property type="entry name" value="MlaD_Phospholipid_Transporter"/>
</dbReference>
<proteinExistence type="predicted"/>
<dbReference type="InterPro" id="IPR024516">
    <property type="entry name" value="Mce_C"/>
</dbReference>
<comment type="caution">
    <text evidence="4">The sequence shown here is derived from an EMBL/GenBank/DDBJ whole genome shotgun (WGS) entry which is preliminary data.</text>
</comment>
<dbReference type="Pfam" id="PF02470">
    <property type="entry name" value="MlaD"/>
    <property type="match status" value="1"/>
</dbReference>
<feature type="domain" description="Mce/MlaD" evidence="2">
    <location>
        <begin position="42"/>
        <end position="113"/>
    </location>
</feature>
<dbReference type="Pfam" id="PF11887">
    <property type="entry name" value="Mce4_CUP1"/>
    <property type="match status" value="1"/>
</dbReference>
<dbReference type="EMBL" id="BAABGT010000032">
    <property type="protein sequence ID" value="GAA4546455.1"/>
    <property type="molecule type" value="Genomic_DNA"/>
</dbReference>
<dbReference type="RefSeq" id="WP_345417350.1">
    <property type="nucleotide sequence ID" value="NZ_BAABGT010000032.1"/>
</dbReference>
<dbReference type="PANTHER" id="PTHR33371">
    <property type="entry name" value="INTERMEMBRANE PHOSPHOLIPID TRANSPORT SYSTEM BINDING PROTEIN MLAD-RELATED"/>
    <property type="match status" value="1"/>
</dbReference>
<evidence type="ECO:0000259" key="3">
    <source>
        <dbReference type="Pfam" id="PF11887"/>
    </source>
</evidence>
<gene>
    <name evidence="4" type="ORF">GCM10023175_28710</name>
</gene>
<evidence type="ECO:0000259" key="2">
    <source>
        <dbReference type="Pfam" id="PF02470"/>
    </source>
</evidence>
<evidence type="ECO:0000256" key="1">
    <source>
        <dbReference type="SAM" id="MobiDB-lite"/>
    </source>
</evidence>
<reference evidence="5" key="1">
    <citation type="journal article" date="2019" name="Int. J. Syst. Evol. Microbiol.">
        <title>The Global Catalogue of Microorganisms (GCM) 10K type strain sequencing project: providing services to taxonomists for standard genome sequencing and annotation.</title>
        <authorList>
            <consortium name="The Broad Institute Genomics Platform"/>
            <consortium name="The Broad Institute Genome Sequencing Center for Infectious Disease"/>
            <person name="Wu L."/>
            <person name="Ma J."/>
        </authorList>
    </citation>
    <scope>NUCLEOTIDE SEQUENCE [LARGE SCALE GENOMIC DNA]</scope>
    <source>
        <strain evidence="5">JCM 17906</strain>
    </source>
</reference>
<dbReference type="InterPro" id="IPR005693">
    <property type="entry name" value="Mce"/>
</dbReference>
<feature type="domain" description="Mammalian cell entry C-terminal" evidence="3">
    <location>
        <begin position="138"/>
        <end position="293"/>
    </location>
</feature>
<dbReference type="NCBIfam" id="TIGR00996">
    <property type="entry name" value="Mtu_fam_mce"/>
    <property type="match status" value="1"/>
</dbReference>
<evidence type="ECO:0000313" key="4">
    <source>
        <dbReference type="EMBL" id="GAA4546455.1"/>
    </source>
</evidence>
<protein>
    <recommendedName>
        <fullName evidence="6">Phospholipid/cholesterol/gamma-HCH transport system substrate-binding protein</fullName>
    </recommendedName>
</protein>
<evidence type="ECO:0008006" key="6">
    <source>
        <dbReference type="Google" id="ProtNLM"/>
    </source>
</evidence>